<dbReference type="SMART" id="SM00721">
    <property type="entry name" value="BAR"/>
    <property type="match status" value="1"/>
</dbReference>
<dbReference type="SUPFAM" id="SSF140996">
    <property type="entry name" value="Hermes dimerisation domain"/>
    <property type="match status" value="1"/>
</dbReference>
<evidence type="ECO:0000313" key="5">
    <source>
        <dbReference type="Proteomes" id="UP001620626"/>
    </source>
</evidence>
<evidence type="ECO:0000256" key="2">
    <source>
        <dbReference type="SAM" id="MobiDB-lite"/>
    </source>
</evidence>
<dbReference type="AlphaFoldDB" id="A0ABD2HUZ9"/>
<dbReference type="InterPro" id="IPR050341">
    <property type="entry name" value="PP1_catalytic_subunit"/>
</dbReference>
<evidence type="ECO:0000256" key="1">
    <source>
        <dbReference type="RuleBase" id="RU004273"/>
    </source>
</evidence>
<protein>
    <recommendedName>
        <fullName evidence="1">Serine/threonine-protein phosphatase</fullName>
        <ecNumber evidence="1">3.1.3.16</ecNumber>
    </recommendedName>
</protein>
<feature type="region of interest" description="Disordered" evidence="2">
    <location>
        <begin position="728"/>
        <end position="764"/>
    </location>
</feature>
<dbReference type="PROSITE" id="PS00125">
    <property type="entry name" value="SER_THR_PHOSPHATASE"/>
    <property type="match status" value="1"/>
</dbReference>
<proteinExistence type="inferred from homology"/>
<dbReference type="Proteomes" id="UP001620626">
    <property type="component" value="Unassembled WGS sequence"/>
</dbReference>
<dbReference type="EC" id="3.1.3.16" evidence="1"/>
<evidence type="ECO:0000313" key="4">
    <source>
        <dbReference type="EMBL" id="KAL3070411.1"/>
    </source>
</evidence>
<dbReference type="Pfam" id="PF00149">
    <property type="entry name" value="Metallophos"/>
    <property type="match status" value="1"/>
</dbReference>
<dbReference type="SUPFAM" id="SSF56300">
    <property type="entry name" value="Metallo-dependent phosphatases"/>
    <property type="match status" value="1"/>
</dbReference>
<dbReference type="Gene3D" id="1.20.1270.60">
    <property type="entry name" value="Arfaptin homology (AH) domain/BAR domain"/>
    <property type="match status" value="1"/>
</dbReference>
<comment type="similarity">
    <text evidence="1">Belongs to the PPP phosphatase family.</text>
</comment>
<sequence>MEIIKSIAERTLQRAEEALGAETTPLGAELEKLCANAERIAQTTDDEEKEEQTSSKAPILIGLNAKSQWSTDGNATIGANRALMEMLATQLLPFNLVDGVGFRQFVGKLHPKYKIPSLHHFSRYELPFCFEAMKAISFGLREDKDNRFSNIKKTIANAIELRLKQAEEQKNLVLATILDPRFKTIYLDSSRLNQYKDWLISEVESYHAKTDLRPALIAVQQEKLMEKMELYKQKLSSGLAHGTAMLVASKVVGERTPVGEALQKTAQTVAALGVARRQLSKSDVKLGGTTTTISVIRKQLALLQTKRLDLDVFKAKFRRASTTEEKNAIQPQLQRAQSEFTRLQTQLKELVLDYQKKVQNMKKSLLEFVEAQIKFHTMCVQEATTTTAPAKPMAEAPRPFPDNLMQKIVRSKQMEFPKEVSSGEIQQLCAAATDAFKRQPSLVEIHPPVMVCGDVHGQFPDLMRIFNCLGTPPEKKYLFLGDYVDRGAQSLETIMLLLCYKVKYPTSIVLLRGNHETSNINATYGFKRELEERYPAHSQALFDSFNDVFAWMPLTGLIGQKILCMHGGISDKIRSIEQLKQLERPMLLPPTDSLHIDLMWADPMEAQGQLPNPRGAGVLFGEDVVIRTCQLLKISCIIRAHQFIQSGYEPMFNHRLITVFSAPAYTGQTNTGADSIHQHSNYRDSISPILRIRNHQDSILRRSNHRDSISISFQSLGLNPPAFQLPRLNLTNSSDSQSPRLNSSTFQSPGLNSSSFQSLGPNLI</sequence>
<comment type="catalytic activity">
    <reaction evidence="1">
        <text>O-phospho-L-threonyl-[protein] + H2O = L-threonyl-[protein] + phosphate</text>
        <dbReference type="Rhea" id="RHEA:47004"/>
        <dbReference type="Rhea" id="RHEA-COMP:11060"/>
        <dbReference type="Rhea" id="RHEA-COMP:11605"/>
        <dbReference type="ChEBI" id="CHEBI:15377"/>
        <dbReference type="ChEBI" id="CHEBI:30013"/>
        <dbReference type="ChEBI" id="CHEBI:43474"/>
        <dbReference type="ChEBI" id="CHEBI:61977"/>
        <dbReference type="EC" id="3.1.3.16"/>
    </reaction>
</comment>
<dbReference type="InterPro" id="IPR006186">
    <property type="entry name" value="Ser/Thr-sp_prot-phosphatase"/>
</dbReference>
<dbReference type="PRINTS" id="PR00114">
    <property type="entry name" value="STPHPHTASE"/>
</dbReference>
<accession>A0ABD2HUZ9</accession>
<dbReference type="Pfam" id="PF03114">
    <property type="entry name" value="BAR"/>
    <property type="match status" value="1"/>
</dbReference>
<dbReference type="InterPro" id="IPR027267">
    <property type="entry name" value="AH/BAR_dom_sf"/>
</dbReference>
<evidence type="ECO:0000259" key="3">
    <source>
        <dbReference type="PROSITE" id="PS00125"/>
    </source>
</evidence>
<dbReference type="InterPro" id="IPR029052">
    <property type="entry name" value="Metallo-depent_PP-like"/>
</dbReference>
<comment type="caution">
    <text evidence="4">The sequence shown here is derived from an EMBL/GenBank/DDBJ whole genome shotgun (WGS) entry which is preliminary data.</text>
</comment>
<dbReference type="SUPFAM" id="SSF103657">
    <property type="entry name" value="BAR/IMD domain-like"/>
    <property type="match status" value="1"/>
</dbReference>
<dbReference type="InterPro" id="IPR004148">
    <property type="entry name" value="BAR_dom"/>
</dbReference>
<dbReference type="EMBL" id="JBICBT010001381">
    <property type="protein sequence ID" value="KAL3070411.1"/>
    <property type="molecule type" value="Genomic_DNA"/>
</dbReference>
<feature type="compositionally biased region" description="Polar residues" evidence="2">
    <location>
        <begin position="729"/>
        <end position="764"/>
    </location>
</feature>
<keyword evidence="1" id="KW-0378">Hydrolase</keyword>
<dbReference type="Gene3D" id="3.60.21.10">
    <property type="match status" value="1"/>
</dbReference>
<feature type="domain" description="Serine/threonine specific protein phosphatases" evidence="3">
    <location>
        <begin position="511"/>
        <end position="516"/>
    </location>
</feature>
<name>A0ABD2HUZ9_9BILA</name>
<dbReference type="GO" id="GO:0004722">
    <property type="term" value="F:protein serine/threonine phosphatase activity"/>
    <property type="evidence" value="ECO:0007669"/>
    <property type="project" value="UniProtKB-EC"/>
</dbReference>
<dbReference type="PANTHER" id="PTHR11668">
    <property type="entry name" value="SERINE/THREONINE PROTEIN PHOSPHATASE"/>
    <property type="match status" value="1"/>
</dbReference>
<organism evidence="4 5">
    <name type="scientific">Heterodera trifolii</name>
    <dbReference type="NCBI Taxonomy" id="157864"/>
    <lineage>
        <taxon>Eukaryota</taxon>
        <taxon>Metazoa</taxon>
        <taxon>Ecdysozoa</taxon>
        <taxon>Nematoda</taxon>
        <taxon>Chromadorea</taxon>
        <taxon>Rhabditida</taxon>
        <taxon>Tylenchina</taxon>
        <taxon>Tylenchomorpha</taxon>
        <taxon>Tylenchoidea</taxon>
        <taxon>Heteroderidae</taxon>
        <taxon>Heteroderinae</taxon>
        <taxon>Heterodera</taxon>
    </lineage>
</organism>
<keyword evidence="5" id="KW-1185">Reference proteome</keyword>
<gene>
    <name evidence="4" type="ORF">niasHT_032201</name>
</gene>
<dbReference type="PANTHER" id="PTHR11668:SF398">
    <property type="entry name" value="SERINE_THREONINE-PROTEIN PHOSPHATASE"/>
    <property type="match status" value="1"/>
</dbReference>
<dbReference type="InterPro" id="IPR004843">
    <property type="entry name" value="Calcineurin-like_PHP"/>
</dbReference>
<dbReference type="SMART" id="SM00156">
    <property type="entry name" value="PP2Ac"/>
    <property type="match status" value="1"/>
</dbReference>
<reference evidence="4 5" key="1">
    <citation type="submission" date="2024-10" db="EMBL/GenBank/DDBJ databases">
        <authorList>
            <person name="Kim D."/>
        </authorList>
    </citation>
    <scope>NUCLEOTIDE SEQUENCE [LARGE SCALE GENOMIC DNA]</scope>
    <source>
        <strain evidence="4">BH-2024</strain>
    </source>
</reference>